<reference evidence="9 10" key="1">
    <citation type="journal article" date="2021" name="Arch. Microbiol.">
        <title>Myceligenerans indicum sp. nov., an actinobacterium isolated from mangrove sediment of Sundarbans, India.</title>
        <authorList>
            <person name="Asha K."/>
            <person name="Bhadury P."/>
        </authorList>
    </citation>
    <scope>NUCLEOTIDE SEQUENCE [LARGE SCALE GENOMIC DNA]</scope>
    <source>
        <strain evidence="9 10">I2</strain>
    </source>
</reference>
<feature type="domain" description="ABC3 transporter permease C-terminal" evidence="8">
    <location>
        <begin position="88"/>
        <end position="198"/>
    </location>
</feature>
<organism evidence="9 10">
    <name type="scientific">Myceligenerans indicum</name>
    <dbReference type="NCBI Taxonomy" id="2593663"/>
    <lineage>
        <taxon>Bacteria</taxon>
        <taxon>Bacillati</taxon>
        <taxon>Actinomycetota</taxon>
        <taxon>Actinomycetes</taxon>
        <taxon>Micrococcales</taxon>
        <taxon>Promicromonosporaceae</taxon>
        <taxon>Myceligenerans</taxon>
    </lineage>
</organism>
<feature type="transmembrane region" description="Helical" evidence="7">
    <location>
        <begin position="87"/>
        <end position="106"/>
    </location>
</feature>
<comment type="caution">
    <text evidence="9">The sequence shown here is derived from an EMBL/GenBank/DDBJ whole genome shotgun (WGS) entry which is preliminary data.</text>
</comment>
<keyword evidence="10" id="KW-1185">Reference proteome</keyword>
<evidence type="ECO:0000256" key="3">
    <source>
        <dbReference type="ARBA" id="ARBA00022475"/>
    </source>
</evidence>
<evidence type="ECO:0000256" key="4">
    <source>
        <dbReference type="ARBA" id="ARBA00022692"/>
    </source>
</evidence>
<keyword evidence="6 7" id="KW-0472">Membrane</keyword>
<protein>
    <submittedName>
        <fullName evidence="9">FtsX-like permease family protein</fullName>
    </submittedName>
</protein>
<keyword evidence="5 7" id="KW-1133">Transmembrane helix</keyword>
<proteinExistence type="inferred from homology"/>
<accession>A0ABS1LMX0</accession>
<comment type="similarity">
    <text evidence="2">Belongs to the ABC-4 integral membrane protein family. LolC/E subfamily.</text>
</comment>
<evidence type="ECO:0000256" key="5">
    <source>
        <dbReference type="ARBA" id="ARBA00022989"/>
    </source>
</evidence>
<dbReference type="PANTHER" id="PTHR30489">
    <property type="entry name" value="LIPOPROTEIN-RELEASING SYSTEM TRANSMEMBRANE PROTEIN LOLE"/>
    <property type="match status" value="1"/>
</dbReference>
<evidence type="ECO:0000256" key="1">
    <source>
        <dbReference type="ARBA" id="ARBA00004651"/>
    </source>
</evidence>
<dbReference type="PANTHER" id="PTHR30489:SF0">
    <property type="entry name" value="LIPOPROTEIN-RELEASING SYSTEM TRANSMEMBRANE PROTEIN LOLE"/>
    <property type="match status" value="1"/>
</dbReference>
<feature type="transmembrane region" description="Helical" evidence="7">
    <location>
        <begin position="126"/>
        <end position="157"/>
    </location>
</feature>
<dbReference type="Pfam" id="PF02687">
    <property type="entry name" value="FtsX"/>
    <property type="match status" value="1"/>
</dbReference>
<comment type="subcellular location">
    <subcellularLocation>
        <location evidence="1">Cell membrane</location>
        <topology evidence="1">Multi-pass membrane protein</topology>
    </subcellularLocation>
</comment>
<dbReference type="InterPro" id="IPR051447">
    <property type="entry name" value="Lipoprotein-release_system"/>
</dbReference>
<sequence>MIVNEFPTAPSDSFLLANARYVAHATGSDAVGSFLLDTGGQNVQGVAHQVRDQVGTTATVTDIVSSRMIVGSSLTAVDLTGLTRPELTFALALAVGVTGLSLWLGLAERKRNYAIAAALGAKARELGGFVVAEASAVVLTGLALGGALALSLSVMLVNVLHGVFDPPPQHPLAPTGYLLLFLALTLVSAGVAAGLTLRAVRARDIELLRSSQPRSPARPEPARLGTAAADVPFLRDGW</sequence>
<name>A0ABS1LMX0_9MICO</name>
<feature type="transmembrane region" description="Helical" evidence="7">
    <location>
        <begin position="177"/>
        <end position="200"/>
    </location>
</feature>
<keyword evidence="3" id="KW-1003">Cell membrane</keyword>
<dbReference type="EMBL" id="JABBYC010000031">
    <property type="protein sequence ID" value="MBL0887592.1"/>
    <property type="molecule type" value="Genomic_DNA"/>
</dbReference>
<evidence type="ECO:0000259" key="8">
    <source>
        <dbReference type="Pfam" id="PF02687"/>
    </source>
</evidence>
<keyword evidence="4 7" id="KW-0812">Transmembrane</keyword>
<evidence type="ECO:0000256" key="6">
    <source>
        <dbReference type="ARBA" id="ARBA00023136"/>
    </source>
</evidence>
<evidence type="ECO:0000256" key="7">
    <source>
        <dbReference type="SAM" id="Phobius"/>
    </source>
</evidence>
<gene>
    <name evidence="9" type="ORF">HGK34_15100</name>
</gene>
<dbReference type="Proteomes" id="UP000675409">
    <property type="component" value="Unassembled WGS sequence"/>
</dbReference>
<evidence type="ECO:0000256" key="2">
    <source>
        <dbReference type="ARBA" id="ARBA00005236"/>
    </source>
</evidence>
<evidence type="ECO:0000313" key="9">
    <source>
        <dbReference type="EMBL" id="MBL0887592.1"/>
    </source>
</evidence>
<dbReference type="InterPro" id="IPR003838">
    <property type="entry name" value="ABC3_permease_C"/>
</dbReference>
<evidence type="ECO:0000313" key="10">
    <source>
        <dbReference type="Proteomes" id="UP000675409"/>
    </source>
</evidence>
<dbReference type="RefSeq" id="WP_201848846.1">
    <property type="nucleotide sequence ID" value="NZ_JABBYC010000031.1"/>
</dbReference>